<dbReference type="PANTHER" id="PTHR43267:SF1">
    <property type="entry name" value="TRNA THREONYLCARBAMOYLADENOSINE DEHYDRATASE"/>
    <property type="match status" value="1"/>
</dbReference>
<dbReference type="SUPFAM" id="SSF69572">
    <property type="entry name" value="Activating enzymes of the ubiquitin-like proteins"/>
    <property type="match status" value="1"/>
</dbReference>
<comment type="caution">
    <text evidence="2">The sequence shown here is derived from an EMBL/GenBank/DDBJ whole genome shotgun (WGS) entry which is preliminary data.</text>
</comment>
<dbReference type="PANTHER" id="PTHR43267">
    <property type="entry name" value="TRNA THREONYLCARBAMOYLADENOSINE DEHYDRATASE"/>
    <property type="match status" value="1"/>
</dbReference>
<dbReference type="InterPro" id="IPR045886">
    <property type="entry name" value="ThiF/MoeB/HesA"/>
</dbReference>
<evidence type="ECO:0000313" key="2">
    <source>
        <dbReference type="EMBL" id="MBR9729589.1"/>
    </source>
</evidence>
<proteinExistence type="predicted"/>
<reference evidence="2 3" key="1">
    <citation type="submission" date="2020-02" db="EMBL/GenBank/DDBJ databases">
        <title>Shewanella WXL01 sp. nov., a marine bacterium isolated from green algae in Luhuitou Fringing Reef (Northern South China Sea).</title>
        <authorList>
            <person name="Wang X."/>
        </authorList>
    </citation>
    <scope>NUCLEOTIDE SEQUENCE [LARGE SCALE GENOMIC DNA]</scope>
    <source>
        <strain evidence="2 3">MCCC 1A01895</strain>
    </source>
</reference>
<gene>
    <name evidence="2" type="ORF">G3R48_16590</name>
</gene>
<feature type="domain" description="THIF-type NAD/FAD binding fold" evidence="1">
    <location>
        <begin position="177"/>
        <end position="413"/>
    </location>
</feature>
<evidence type="ECO:0000313" key="3">
    <source>
        <dbReference type="Proteomes" id="UP000811844"/>
    </source>
</evidence>
<dbReference type="Proteomes" id="UP000811844">
    <property type="component" value="Unassembled WGS sequence"/>
</dbReference>
<keyword evidence="2" id="KW-0548">Nucleotidyltransferase</keyword>
<sequence>MSIKFKITDSAMVELNDHLFPGDGKEAVAFVLCGHVVSDNETILLAHKVIPLSYASCSVRKHDYVRWLTQELVPILNQAEKENLAVVKVHSHPKGYSQFSDVDNESDKELYPSIYSWSKNTLPSLSAILLPSNELIVRHVSESGVFTPVSVTIIGDEVRHTPAELSLCREVLDFEERNLQVFGSKTRDTLSKMKIAVIGCSGTGAPVIEQLNRLGVGELKLFDPDVVEHKNLNRITNTKTADADAKRLKVSSIKDTLDEIGLSTVVSAFPESIFDAEIVKEIAVCDFIFGCVDSAEARCLLNRISTYYLVPYIDIGISLDADGKGGVNNISGKVAYFQPGKSDHITRRSVFPATLEAEALKRSSPKTYQDRLGEGYIKGVVENSPAIIPVNTYASSLAVMEFLARVHDYRNEPNGDFAEQVFCLVNNFYETKSESSFTVPLGLHKCLGRGDKALLLDMPEFSEEERVA</sequence>
<dbReference type="Gene3D" id="3.40.50.720">
    <property type="entry name" value="NAD(P)-binding Rossmann-like Domain"/>
    <property type="match status" value="1"/>
</dbReference>
<name>A0ABS5I6D6_9GAMM</name>
<keyword evidence="3" id="KW-1185">Reference proteome</keyword>
<organism evidence="2 3">
    <name type="scientific">Shewanella intestini</name>
    <dbReference type="NCBI Taxonomy" id="2017544"/>
    <lineage>
        <taxon>Bacteria</taxon>
        <taxon>Pseudomonadati</taxon>
        <taxon>Pseudomonadota</taxon>
        <taxon>Gammaproteobacteria</taxon>
        <taxon>Alteromonadales</taxon>
        <taxon>Shewanellaceae</taxon>
        <taxon>Shewanella</taxon>
    </lineage>
</organism>
<dbReference type="InterPro" id="IPR000594">
    <property type="entry name" value="ThiF_NAD_FAD-bd"/>
</dbReference>
<evidence type="ECO:0000259" key="1">
    <source>
        <dbReference type="Pfam" id="PF00899"/>
    </source>
</evidence>
<dbReference type="Pfam" id="PF00899">
    <property type="entry name" value="ThiF"/>
    <property type="match status" value="1"/>
</dbReference>
<dbReference type="InterPro" id="IPR035985">
    <property type="entry name" value="Ubiquitin-activating_enz"/>
</dbReference>
<accession>A0ABS5I6D6</accession>
<dbReference type="RefSeq" id="WP_153666209.1">
    <property type="nucleotide sequence ID" value="NZ_JAAIKR010000025.1"/>
</dbReference>
<dbReference type="CDD" id="cd01483">
    <property type="entry name" value="E1_enzyme_family"/>
    <property type="match status" value="1"/>
</dbReference>
<keyword evidence="2" id="KW-0808">Transferase</keyword>
<dbReference type="GO" id="GO:0016779">
    <property type="term" value="F:nucleotidyltransferase activity"/>
    <property type="evidence" value="ECO:0007669"/>
    <property type="project" value="UniProtKB-KW"/>
</dbReference>
<dbReference type="EMBL" id="JAAIKR010000025">
    <property type="protein sequence ID" value="MBR9729589.1"/>
    <property type="molecule type" value="Genomic_DNA"/>
</dbReference>
<protein>
    <submittedName>
        <fullName evidence="2">ThiF family adenylyltransferase</fullName>
    </submittedName>
</protein>